<dbReference type="SUPFAM" id="SSF56672">
    <property type="entry name" value="DNA/RNA polymerases"/>
    <property type="match status" value="1"/>
</dbReference>
<keyword evidence="1" id="KW-0511">Multifunctional enzyme</keyword>
<feature type="domain" description="Reverse transcriptase" evidence="2">
    <location>
        <begin position="5"/>
        <end position="76"/>
    </location>
</feature>
<evidence type="ECO:0000313" key="4">
    <source>
        <dbReference type="EMBL" id="KAH9295485.1"/>
    </source>
</evidence>
<dbReference type="EMBL" id="JAHRHJ020000011">
    <property type="protein sequence ID" value="KAH9295485.1"/>
    <property type="molecule type" value="Genomic_DNA"/>
</dbReference>
<evidence type="ECO:0008006" key="6">
    <source>
        <dbReference type="Google" id="ProtNLM"/>
    </source>
</evidence>
<dbReference type="Pfam" id="PF17919">
    <property type="entry name" value="RT_RNaseH_2"/>
    <property type="match status" value="1"/>
</dbReference>
<evidence type="ECO:0000313" key="5">
    <source>
        <dbReference type="Proteomes" id="UP000824469"/>
    </source>
</evidence>
<comment type="caution">
    <text evidence="4">The sequence shown here is derived from an EMBL/GenBank/DDBJ whole genome shotgun (WGS) entry which is preliminary data.</text>
</comment>
<dbReference type="InterPro" id="IPR000477">
    <property type="entry name" value="RT_dom"/>
</dbReference>
<dbReference type="Gene3D" id="3.10.20.370">
    <property type="match status" value="1"/>
</dbReference>
<organism evidence="4 5">
    <name type="scientific">Taxus chinensis</name>
    <name type="common">Chinese yew</name>
    <name type="synonym">Taxus wallichiana var. chinensis</name>
    <dbReference type="NCBI Taxonomy" id="29808"/>
    <lineage>
        <taxon>Eukaryota</taxon>
        <taxon>Viridiplantae</taxon>
        <taxon>Streptophyta</taxon>
        <taxon>Embryophyta</taxon>
        <taxon>Tracheophyta</taxon>
        <taxon>Spermatophyta</taxon>
        <taxon>Pinopsida</taxon>
        <taxon>Pinidae</taxon>
        <taxon>Conifers II</taxon>
        <taxon>Cupressales</taxon>
        <taxon>Taxaceae</taxon>
        <taxon>Taxus</taxon>
    </lineage>
</organism>
<protein>
    <recommendedName>
        <fullName evidence="6">Reverse transcriptase domain-containing protein</fullName>
    </recommendedName>
</protein>
<evidence type="ECO:0000259" key="2">
    <source>
        <dbReference type="Pfam" id="PF00078"/>
    </source>
</evidence>
<dbReference type="InterPro" id="IPR043502">
    <property type="entry name" value="DNA/RNA_pol_sf"/>
</dbReference>
<dbReference type="PANTHER" id="PTHR37984:SF5">
    <property type="entry name" value="PROTEIN NYNRIN-LIKE"/>
    <property type="match status" value="1"/>
</dbReference>
<proteinExistence type="predicted"/>
<dbReference type="AlphaFoldDB" id="A0AA38C7Y4"/>
<dbReference type="FunFam" id="3.30.70.270:FF:000026">
    <property type="entry name" value="Transposon Ty3-G Gag-Pol polyprotein"/>
    <property type="match status" value="1"/>
</dbReference>
<evidence type="ECO:0000259" key="3">
    <source>
        <dbReference type="Pfam" id="PF17919"/>
    </source>
</evidence>
<gene>
    <name evidence="4" type="ORF">KI387_039073</name>
</gene>
<name>A0AA38C7Y4_TAXCH</name>
<feature type="domain" description="Reverse transcriptase/retrotransposon-derived protein RNase H-like" evidence="3">
    <location>
        <begin position="140"/>
        <end position="237"/>
    </location>
</feature>
<keyword evidence="5" id="KW-1185">Reference proteome</keyword>
<dbReference type="Pfam" id="PF00078">
    <property type="entry name" value="RVT_1"/>
    <property type="match status" value="1"/>
</dbReference>
<dbReference type="GO" id="GO:0003824">
    <property type="term" value="F:catalytic activity"/>
    <property type="evidence" value="ECO:0007669"/>
    <property type="project" value="UniProtKB-KW"/>
</dbReference>
<dbReference type="Proteomes" id="UP000824469">
    <property type="component" value="Unassembled WGS sequence"/>
</dbReference>
<sequence length="404" mass="46549">MNDGATFQRAMDVAFASYINEFIVVYQDDVTMFFRKISDHLLHLEKMLIRFRDYGISLNPKKFHFGVQKEKLLGHIVSQEGVMIDPERVEAINKVPIPRTKKGIQSFFGQINFIRRFISNFAELTIPITSMLKKDQVIKWEEAAIQAFNGIKEALKHAPVLAAPDYKKPFQLFSFASENTIASVLLQKDNEGAERPISFFSKALQGEELKYTIMEKQAFSLVKATKVFRPYILSSKVVAYVPHTMVKDILSEMEVSSKRCRWVNKLQEYDMDIQTTKLVRGLGLAKLMAKRNLQTIEVNEVEEERAGVFEKLMNSEWYKDVMFYLRHLNFPEYLSKNQKRALKLASYKYVINDFGLAWKNLEGVLLRCITEDEAPKIIVDLHGGVCGGDFATRVTTHKILRASY</sequence>
<dbReference type="InterPro" id="IPR043128">
    <property type="entry name" value="Rev_trsase/Diguanyl_cyclase"/>
</dbReference>
<evidence type="ECO:0000256" key="1">
    <source>
        <dbReference type="ARBA" id="ARBA00023268"/>
    </source>
</evidence>
<accession>A0AA38C7Y4</accession>
<dbReference type="PANTHER" id="PTHR37984">
    <property type="entry name" value="PROTEIN CBG26694"/>
    <property type="match status" value="1"/>
</dbReference>
<dbReference type="InterPro" id="IPR041577">
    <property type="entry name" value="RT_RNaseH_2"/>
</dbReference>
<reference evidence="4 5" key="1">
    <citation type="journal article" date="2021" name="Nat. Plants">
        <title>The Taxus genome provides insights into paclitaxel biosynthesis.</title>
        <authorList>
            <person name="Xiong X."/>
            <person name="Gou J."/>
            <person name="Liao Q."/>
            <person name="Li Y."/>
            <person name="Zhou Q."/>
            <person name="Bi G."/>
            <person name="Li C."/>
            <person name="Du R."/>
            <person name="Wang X."/>
            <person name="Sun T."/>
            <person name="Guo L."/>
            <person name="Liang H."/>
            <person name="Lu P."/>
            <person name="Wu Y."/>
            <person name="Zhang Z."/>
            <person name="Ro D.K."/>
            <person name="Shang Y."/>
            <person name="Huang S."/>
            <person name="Yan J."/>
        </authorList>
    </citation>
    <scope>NUCLEOTIDE SEQUENCE [LARGE SCALE GENOMIC DNA]</scope>
    <source>
        <strain evidence="4">Ta-2019</strain>
    </source>
</reference>
<dbReference type="Gene3D" id="3.30.70.270">
    <property type="match status" value="2"/>
</dbReference>
<dbReference type="InterPro" id="IPR050951">
    <property type="entry name" value="Retrovirus_Pol_polyprotein"/>
</dbReference>